<gene>
    <name evidence="1" type="ORF">P154DRAFT_596096</name>
</gene>
<accession>A0A6A5WI30</accession>
<sequence>MDHPIVAHDTTSLHLLTLPREIRNINYSYLSQDLKDELTNIQFVRISNCPIPSVLLIHPQIHAEDKESLVFSDITVSVYDDDRIFIIYAHITPHKRWTSTCAKARMARVLVEKRPDEVVAKARRLYDAHAHAQHIVYQQSDTCEPIPDLWLPINETLHHGSPAAPPLSTLRISFEADADDPSPDDMGPPRSLAGLQLCDTDVRVWELSTEYDEDGTVSVVPGDPDEEYIHFEYKKL</sequence>
<name>A0A6A5WI30_9PLEO</name>
<dbReference type="OrthoDB" id="3801418at2759"/>
<protein>
    <submittedName>
        <fullName evidence="1">Uncharacterized protein</fullName>
    </submittedName>
</protein>
<evidence type="ECO:0000313" key="1">
    <source>
        <dbReference type="EMBL" id="KAF2001550.1"/>
    </source>
</evidence>
<dbReference type="EMBL" id="ML977582">
    <property type="protein sequence ID" value="KAF2001550.1"/>
    <property type="molecule type" value="Genomic_DNA"/>
</dbReference>
<reference evidence="1" key="1">
    <citation type="journal article" date="2020" name="Stud. Mycol.">
        <title>101 Dothideomycetes genomes: a test case for predicting lifestyles and emergence of pathogens.</title>
        <authorList>
            <person name="Haridas S."/>
            <person name="Albert R."/>
            <person name="Binder M."/>
            <person name="Bloem J."/>
            <person name="Labutti K."/>
            <person name="Salamov A."/>
            <person name="Andreopoulos B."/>
            <person name="Baker S."/>
            <person name="Barry K."/>
            <person name="Bills G."/>
            <person name="Bluhm B."/>
            <person name="Cannon C."/>
            <person name="Castanera R."/>
            <person name="Culley D."/>
            <person name="Daum C."/>
            <person name="Ezra D."/>
            <person name="Gonzalez J."/>
            <person name="Henrissat B."/>
            <person name="Kuo A."/>
            <person name="Liang C."/>
            <person name="Lipzen A."/>
            <person name="Lutzoni F."/>
            <person name="Magnuson J."/>
            <person name="Mondo S."/>
            <person name="Nolan M."/>
            <person name="Ohm R."/>
            <person name="Pangilinan J."/>
            <person name="Park H.-J."/>
            <person name="Ramirez L."/>
            <person name="Alfaro M."/>
            <person name="Sun H."/>
            <person name="Tritt A."/>
            <person name="Yoshinaga Y."/>
            <person name="Zwiers L.-H."/>
            <person name="Turgeon B."/>
            <person name="Goodwin S."/>
            <person name="Spatafora J."/>
            <person name="Crous P."/>
            <person name="Grigoriev I."/>
        </authorList>
    </citation>
    <scope>NUCLEOTIDE SEQUENCE</scope>
    <source>
        <strain evidence="1">CBS 123094</strain>
    </source>
</reference>
<dbReference type="Proteomes" id="UP000799779">
    <property type="component" value="Unassembled WGS sequence"/>
</dbReference>
<evidence type="ECO:0000313" key="2">
    <source>
        <dbReference type="Proteomes" id="UP000799779"/>
    </source>
</evidence>
<keyword evidence="2" id="KW-1185">Reference proteome</keyword>
<dbReference type="AlphaFoldDB" id="A0A6A5WI30"/>
<proteinExistence type="predicted"/>
<organism evidence="1 2">
    <name type="scientific">Amniculicola lignicola CBS 123094</name>
    <dbReference type="NCBI Taxonomy" id="1392246"/>
    <lineage>
        <taxon>Eukaryota</taxon>
        <taxon>Fungi</taxon>
        <taxon>Dikarya</taxon>
        <taxon>Ascomycota</taxon>
        <taxon>Pezizomycotina</taxon>
        <taxon>Dothideomycetes</taxon>
        <taxon>Pleosporomycetidae</taxon>
        <taxon>Pleosporales</taxon>
        <taxon>Amniculicolaceae</taxon>
        <taxon>Amniculicola</taxon>
    </lineage>
</organism>